<protein>
    <submittedName>
        <fullName evidence="1">Uncharacterized protein</fullName>
    </submittedName>
</protein>
<reference evidence="1 2" key="1">
    <citation type="submission" date="2016-06" db="EMBL/GenBank/DDBJ databases">
        <authorList>
            <person name="Kjaerup R.B."/>
            <person name="Dalgaard T.S."/>
            <person name="Juul-Madsen H.R."/>
        </authorList>
    </citation>
    <scope>NUCLEOTIDE SEQUENCE [LARGE SCALE GENOMIC DNA]</scope>
    <source>
        <strain evidence="1 2">DSM 45626</strain>
    </source>
</reference>
<accession>A0A1C4YP48</accession>
<dbReference type="EMBL" id="FMCW01000060">
    <property type="protein sequence ID" value="SCF22505.1"/>
    <property type="molecule type" value="Genomic_DNA"/>
</dbReference>
<gene>
    <name evidence="1" type="ORF">GA0070558_1609</name>
</gene>
<evidence type="ECO:0000313" key="1">
    <source>
        <dbReference type="EMBL" id="SCF22505.1"/>
    </source>
</evidence>
<evidence type="ECO:0000313" key="2">
    <source>
        <dbReference type="Proteomes" id="UP000199375"/>
    </source>
</evidence>
<sequence>MAAAFAAAWARPDLTAQQWWEQIAPHCEPAFGRTLRTVDPARVPATRITGRPVAVQSPKDGRATYRVATDAGTLSVALAAIDGRWVAVDNDFVRTVR</sequence>
<dbReference type="RefSeq" id="WP_256092252.1">
    <property type="nucleotide sequence ID" value="NZ_FMCW01000060.1"/>
</dbReference>
<name>A0A1C4YP48_9ACTN</name>
<dbReference type="Proteomes" id="UP000199375">
    <property type="component" value="Unassembled WGS sequence"/>
</dbReference>
<dbReference type="AlphaFoldDB" id="A0A1C4YP48"/>
<proteinExistence type="predicted"/>
<organism evidence="1 2">
    <name type="scientific">Micromonospora haikouensis</name>
    <dbReference type="NCBI Taxonomy" id="686309"/>
    <lineage>
        <taxon>Bacteria</taxon>
        <taxon>Bacillati</taxon>
        <taxon>Actinomycetota</taxon>
        <taxon>Actinomycetes</taxon>
        <taxon>Micromonosporales</taxon>
        <taxon>Micromonosporaceae</taxon>
        <taxon>Micromonospora</taxon>
    </lineage>
</organism>